<gene>
    <name evidence="1" type="ORF">TIFTF001_041890</name>
</gene>
<comment type="caution">
    <text evidence="1">The sequence shown here is derived from an EMBL/GenBank/DDBJ whole genome shotgun (WGS) entry which is preliminary data.</text>
</comment>
<dbReference type="Proteomes" id="UP001187192">
    <property type="component" value="Unassembled WGS sequence"/>
</dbReference>
<organism evidence="1 2">
    <name type="scientific">Ficus carica</name>
    <name type="common">Common fig</name>
    <dbReference type="NCBI Taxonomy" id="3494"/>
    <lineage>
        <taxon>Eukaryota</taxon>
        <taxon>Viridiplantae</taxon>
        <taxon>Streptophyta</taxon>
        <taxon>Embryophyta</taxon>
        <taxon>Tracheophyta</taxon>
        <taxon>Spermatophyta</taxon>
        <taxon>Magnoliopsida</taxon>
        <taxon>eudicotyledons</taxon>
        <taxon>Gunneridae</taxon>
        <taxon>Pentapetalae</taxon>
        <taxon>rosids</taxon>
        <taxon>fabids</taxon>
        <taxon>Rosales</taxon>
        <taxon>Moraceae</taxon>
        <taxon>Ficeae</taxon>
        <taxon>Ficus</taxon>
    </lineage>
</organism>
<name>A0AA88CVJ0_FICCA</name>
<accession>A0AA88CVJ0</accession>
<keyword evidence="2" id="KW-1185">Reference proteome</keyword>
<protein>
    <submittedName>
        <fullName evidence="1">Uncharacterized protein</fullName>
    </submittedName>
</protein>
<sequence>MVKVRVCDDGERWVRDY</sequence>
<evidence type="ECO:0000313" key="2">
    <source>
        <dbReference type="Proteomes" id="UP001187192"/>
    </source>
</evidence>
<proteinExistence type="predicted"/>
<evidence type="ECO:0000313" key="1">
    <source>
        <dbReference type="EMBL" id="GMN33415.1"/>
    </source>
</evidence>
<dbReference type="EMBL" id="BTGU01002059">
    <property type="protein sequence ID" value="GMN33415.1"/>
    <property type="molecule type" value="Genomic_DNA"/>
</dbReference>
<dbReference type="AlphaFoldDB" id="A0AA88CVJ0"/>
<reference evidence="1" key="1">
    <citation type="submission" date="2023-07" db="EMBL/GenBank/DDBJ databases">
        <title>draft genome sequence of fig (Ficus carica).</title>
        <authorList>
            <person name="Takahashi T."/>
            <person name="Nishimura K."/>
        </authorList>
    </citation>
    <scope>NUCLEOTIDE SEQUENCE</scope>
</reference>